<evidence type="ECO:0000256" key="1">
    <source>
        <dbReference type="SAM" id="MobiDB-lite"/>
    </source>
</evidence>
<evidence type="ECO:0000313" key="3">
    <source>
        <dbReference type="Proteomes" id="UP001519460"/>
    </source>
</evidence>
<feature type="region of interest" description="Disordered" evidence="1">
    <location>
        <begin position="66"/>
        <end position="87"/>
    </location>
</feature>
<dbReference type="EMBL" id="JACVVK020000310">
    <property type="protein sequence ID" value="KAK7479126.1"/>
    <property type="molecule type" value="Genomic_DNA"/>
</dbReference>
<gene>
    <name evidence="2" type="ORF">BaRGS_00029644</name>
</gene>
<keyword evidence="3" id="KW-1185">Reference proteome</keyword>
<evidence type="ECO:0000313" key="2">
    <source>
        <dbReference type="EMBL" id="KAK7479126.1"/>
    </source>
</evidence>
<protein>
    <submittedName>
        <fullName evidence="2">Uncharacterized protein</fullName>
    </submittedName>
</protein>
<accession>A0ABD0JWP8</accession>
<proteinExistence type="predicted"/>
<sequence>MPQMITTSSSPSSRPPVTFRSVPQGSGGRQKADTPCVFSRGHTLRNEKQTSVKHVRPIVGIRFKEGLGPNWGGKLGQEANPRKGTMW</sequence>
<comment type="caution">
    <text evidence="2">The sequence shown here is derived from an EMBL/GenBank/DDBJ whole genome shotgun (WGS) entry which is preliminary data.</text>
</comment>
<name>A0ABD0JWP8_9CAEN</name>
<reference evidence="2 3" key="1">
    <citation type="journal article" date="2023" name="Sci. Data">
        <title>Genome assembly of the Korean intertidal mud-creeper Batillaria attramentaria.</title>
        <authorList>
            <person name="Patra A.K."/>
            <person name="Ho P.T."/>
            <person name="Jun S."/>
            <person name="Lee S.J."/>
            <person name="Kim Y."/>
            <person name="Won Y.J."/>
        </authorList>
    </citation>
    <scope>NUCLEOTIDE SEQUENCE [LARGE SCALE GENOMIC DNA]</scope>
    <source>
        <strain evidence="2">Wonlab-2016</strain>
    </source>
</reference>
<feature type="compositionally biased region" description="Low complexity" evidence="1">
    <location>
        <begin position="1"/>
        <end position="23"/>
    </location>
</feature>
<dbReference type="AlphaFoldDB" id="A0ABD0JWP8"/>
<organism evidence="2 3">
    <name type="scientific">Batillaria attramentaria</name>
    <dbReference type="NCBI Taxonomy" id="370345"/>
    <lineage>
        <taxon>Eukaryota</taxon>
        <taxon>Metazoa</taxon>
        <taxon>Spiralia</taxon>
        <taxon>Lophotrochozoa</taxon>
        <taxon>Mollusca</taxon>
        <taxon>Gastropoda</taxon>
        <taxon>Caenogastropoda</taxon>
        <taxon>Sorbeoconcha</taxon>
        <taxon>Cerithioidea</taxon>
        <taxon>Batillariidae</taxon>
        <taxon>Batillaria</taxon>
    </lineage>
</organism>
<dbReference type="Proteomes" id="UP001519460">
    <property type="component" value="Unassembled WGS sequence"/>
</dbReference>
<feature type="region of interest" description="Disordered" evidence="1">
    <location>
        <begin position="1"/>
        <end position="52"/>
    </location>
</feature>